<evidence type="ECO:0000256" key="2">
    <source>
        <dbReference type="ARBA" id="ARBA00022729"/>
    </source>
</evidence>
<name>A0A0P9CBL2_9GAMM</name>
<dbReference type="GO" id="GO:0016810">
    <property type="term" value="F:hydrolase activity, acting on carbon-nitrogen (but not peptide) bonds"/>
    <property type="evidence" value="ECO:0007669"/>
    <property type="project" value="InterPro"/>
</dbReference>
<evidence type="ECO:0000259" key="3">
    <source>
        <dbReference type="PROSITE" id="PS51677"/>
    </source>
</evidence>
<evidence type="ECO:0000256" key="1">
    <source>
        <dbReference type="ARBA" id="ARBA00004613"/>
    </source>
</evidence>
<keyword evidence="5" id="KW-1185">Reference proteome</keyword>
<dbReference type="EMBL" id="FMUN01000003">
    <property type="protein sequence ID" value="SCY12695.1"/>
    <property type="molecule type" value="Genomic_DNA"/>
</dbReference>
<dbReference type="Gene3D" id="3.20.20.370">
    <property type="entry name" value="Glycoside hydrolase/deacetylase"/>
    <property type="match status" value="1"/>
</dbReference>
<evidence type="ECO:0000313" key="5">
    <source>
        <dbReference type="Proteomes" id="UP000183104"/>
    </source>
</evidence>
<dbReference type="PANTHER" id="PTHR34216">
    <property type="match status" value="1"/>
</dbReference>
<proteinExistence type="predicted"/>
<dbReference type="InterPro" id="IPR002509">
    <property type="entry name" value="NODB_dom"/>
</dbReference>
<organism evidence="4 5">
    <name type="scientific">Thiohalorhabdus denitrificans</name>
    <dbReference type="NCBI Taxonomy" id="381306"/>
    <lineage>
        <taxon>Bacteria</taxon>
        <taxon>Pseudomonadati</taxon>
        <taxon>Pseudomonadota</taxon>
        <taxon>Gammaproteobacteria</taxon>
        <taxon>Thiohalorhabdales</taxon>
        <taxon>Thiohalorhabdaceae</taxon>
        <taxon>Thiohalorhabdus</taxon>
    </lineage>
</organism>
<dbReference type="GO" id="GO:0005975">
    <property type="term" value="P:carbohydrate metabolic process"/>
    <property type="evidence" value="ECO:0007669"/>
    <property type="project" value="InterPro"/>
</dbReference>
<protein>
    <submittedName>
        <fullName evidence="4">Peptidoglycan/xylan/chitin deacetylase, PgdA/CDA1 family</fullName>
    </submittedName>
</protein>
<dbReference type="CDD" id="cd10918">
    <property type="entry name" value="CE4_NodB_like_5s_6s"/>
    <property type="match status" value="1"/>
</dbReference>
<dbReference type="Proteomes" id="UP000183104">
    <property type="component" value="Unassembled WGS sequence"/>
</dbReference>
<dbReference type="SUPFAM" id="SSF88713">
    <property type="entry name" value="Glycoside hydrolase/deacetylase"/>
    <property type="match status" value="1"/>
</dbReference>
<feature type="domain" description="NodB homology" evidence="3">
    <location>
        <begin position="70"/>
        <end position="326"/>
    </location>
</feature>
<dbReference type="GO" id="GO:0005576">
    <property type="term" value="C:extracellular region"/>
    <property type="evidence" value="ECO:0007669"/>
    <property type="project" value="UniProtKB-SubCell"/>
</dbReference>
<evidence type="ECO:0000313" key="4">
    <source>
        <dbReference type="EMBL" id="SCY12695.1"/>
    </source>
</evidence>
<dbReference type="PROSITE" id="PS51677">
    <property type="entry name" value="NODB"/>
    <property type="match status" value="1"/>
</dbReference>
<dbReference type="PATRIC" id="fig|381306.5.peg.156"/>
<sequence>MAAMLSPGGGRGRLGVLIYHRVLEEADPLDPDIPDAATFDWQMGLLAEEFRPLPLAEGVAGLARGTLPPRAVAVTFDDGYADNYTVALPILRRWGVPATFFIATGYLGGGRMWNDIITETVRRWPEGEMDLRHMGLGRWPLDGEEARREARMGLIQELRYRPLEERERVVEGLGAELGGPPSPRLMLDPGEVRALAGAGMEIGAHTRSHPILSTLDPDRARAEVAESKAHLEEITGGACRFFAYPNGRPGEDYGPEHVDLVRAAGFQAAVSTAWGAAGRETSRFQIPRFTPWNGTPRGFYLGLLRNLLRGRGPRAGDTRETLAEHA</sequence>
<gene>
    <name evidence="4" type="ORF">SAMN05661077_1283</name>
</gene>
<keyword evidence="2" id="KW-0732">Signal</keyword>
<dbReference type="InterPro" id="IPR051398">
    <property type="entry name" value="Polysacch_Deacetylase"/>
</dbReference>
<dbReference type="InterPro" id="IPR011330">
    <property type="entry name" value="Glyco_hydro/deAcase_b/a-brl"/>
</dbReference>
<dbReference type="PANTHER" id="PTHR34216:SF3">
    <property type="entry name" value="POLY-BETA-1,6-N-ACETYL-D-GLUCOSAMINE N-DEACETYLASE"/>
    <property type="match status" value="1"/>
</dbReference>
<dbReference type="AlphaFoldDB" id="A0A0P9CBL2"/>
<dbReference type="Pfam" id="PF01522">
    <property type="entry name" value="Polysacc_deac_1"/>
    <property type="match status" value="1"/>
</dbReference>
<dbReference type="STRING" id="381306.AN478_07585"/>
<accession>A0A0P9CBL2</accession>
<comment type="subcellular location">
    <subcellularLocation>
        <location evidence="1">Secreted</location>
    </subcellularLocation>
</comment>
<reference evidence="5" key="1">
    <citation type="submission" date="2016-10" db="EMBL/GenBank/DDBJ databases">
        <authorList>
            <person name="Varghese N."/>
        </authorList>
    </citation>
    <scope>NUCLEOTIDE SEQUENCE [LARGE SCALE GENOMIC DNA]</scope>
    <source>
        <strain evidence="5">HL 19</strain>
    </source>
</reference>